<dbReference type="PANTHER" id="PTHR15711">
    <property type="entry name" value="RAP GTPASE-ACTIVATING PROTEIN"/>
    <property type="match status" value="1"/>
</dbReference>
<dbReference type="InterPro" id="IPR050989">
    <property type="entry name" value="Rap1_Ran_GAP"/>
</dbReference>
<feature type="domain" description="Rap-GAP" evidence="2">
    <location>
        <begin position="75"/>
        <end position="226"/>
    </location>
</feature>
<dbReference type="GO" id="GO:0051056">
    <property type="term" value="P:regulation of small GTPase mediated signal transduction"/>
    <property type="evidence" value="ECO:0007669"/>
    <property type="project" value="InterPro"/>
</dbReference>
<keyword evidence="4" id="KW-1185">Reference proteome</keyword>
<dbReference type="SUPFAM" id="SSF111347">
    <property type="entry name" value="Rap/Ran-GAP"/>
    <property type="match status" value="1"/>
</dbReference>
<dbReference type="GO" id="GO:0005096">
    <property type="term" value="F:GTPase activator activity"/>
    <property type="evidence" value="ECO:0007669"/>
    <property type="project" value="UniProtKB-KW"/>
</dbReference>
<name>A0A8J5D1E0_CHIOP</name>
<dbReference type="EMBL" id="JACEEZ010001480">
    <property type="protein sequence ID" value="KAG0729154.1"/>
    <property type="molecule type" value="Genomic_DNA"/>
</dbReference>
<organism evidence="3 4">
    <name type="scientific">Chionoecetes opilio</name>
    <name type="common">Atlantic snow crab</name>
    <name type="synonym">Cancer opilio</name>
    <dbReference type="NCBI Taxonomy" id="41210"/>
    <lineage>
        <taxon>Eukaryota</taxon>
        <taxon>Metazoa</taxon>
        <taxon>Ecdysozoa</taxon>
        <taxon>Arthropoda</taxon>
        <taxon>Crustacea</taxon>
        <taxon>Multicrustacea</taxon>
        <taxon>Malacostraca</taxon>
        <taxon>Eumalacostraca</taxon>
        <taxon>Eucarida</taxon>
        <taxon>Decapoda</taxon>
        <taxon>Pleocyemata</taxon>
        <taxon>Brachyura</taxon>
        <taxon>Eubrachyura</taxon>
        <taxon>Majoidea</taxon>
        <taxon>Majidae</taxon>
        <taxon>Chionoecetes</taxon>
    </lineage>
</organism>
<reference evidence="3" key="1">
    <citation type="submission" date="2020-07" db="EMBL/GenBank/DDBJ databases">
        <title>The High-quality genome of the commercially important snow crab, Chionoecetes opilio.</title>
        <authorList>
            <person name="Jeong J.-H."/>
            <person name="Ryu S."/>
        </authorList>
    </citation>
    <scope>NUCLEOTIDE SEQUENCE</scope>
    <source>
        <strain evidence="3">MADBK_172401_WGS</strain>
        <tissue evidence="3">Digestive gland</tissue>
    </source>
</reference>
<evidence type="ECO:0000313" key="3">
    <source>
        <dbReference type="EMBL" id="KAG0729154.1"/>
    </source>
</evidence>
<dbReference type="PANTHER" id="PTHR15711:SF22">
    <property type="entry name" value="RAP-GAP DOMAIN-CONTAINING PROTEIN"/>
    <property type="match status" value="1"/>
</dbReference>
<dbReference type="OrthoDB" id="2499658at2759"/>
<dbReference type="InterPro" id="IPR035974">
    <property type="entry name" value="Rap/Ran-GAP_sf"/>
</dbReference>
<comment type="caution">
    <text evidence="3">The sequence shown here is derived from an EMBL/GenBank/DDBJ whole genome shotgun (WGS) entry which is preliminary data.</text>
</comment>
<evidence type="ECO:0000259" key="2">
    <source>
        <dbReference type="PROSITE" id="PS50085"/>
    </source>
</evidence>
<dbReference type="InterPro" id="IPR000331">
    <property type="entry name" value="Rap/Ran_GAP_dom"/>
</dbReference>
<dbReference type="Gene3D" id="3.40.50.11210">
    <property type="entry name" value="Rap/Ran-GAP"/>
    <property type="match status" value="1"/>
</dbReference>
<dbReference type="Proteomes" id="UP000770661">
    <property type="component" value="Unassembled WGS sequence"/>
</dbReference>
<keyword evidence="1" id="KW-0343">GTPase activation</keyword>
<evidence type="ECO:0000256" key="1">
    <source>
        <dbReference type="ARBA" id="ARBA00022468"/>
    </source>
</evidence>
<gene>
    <name evidence="3" type="primary">Sipa1l1</name>
    <name evidence="3" type="ORF">GWK47_030903</name>
</gene>
<evidence type="ECO:0000313" key="4">
    <source>
        <dbReference type="Proteomes" id="UP000770661"/>
    </source>
</evidence>
<dbReference type="GO" id="GO:0005737">
    <property type="term" value="C:cytoplasm"/>
    <property type="evidence" value="ECO:0007669"/>
    <property type="project" value="TreeGrafter"/>
</dbReference>
<accession>A0A8J5D1E0</accession>
<protein>
    <submittedName>
        <fullName evidence="3">Signal-induced proliferation-associated 1-like protein 1</fullName>
    </submittedName>
</protein>
<dbReference type="Pfam" id="PF02145">
    <property type="entry name" value="Rap_GAP"/>
    <property type="match status" value="1"/>
</dbReference>
<dbReference type="AlphaFoldDB" id="A0A8J5D1E0"/>
<dbReference type="PROSITE" id="PS50085">
    <property type="entry name" value="RAPGAP"/>
    <property type="match status" value="1"/>
</dbReference>
<proteinExistence type="predicted"/>
<sequence length="226" mass="25957">MDSAHSLPSYHHRIIVRSAELFSCQGTVLEESLGRPAGEKGRSPGVREALEYVCPQLSLSCLRLGQPGPLTEEKLALFDELGVHNKFKVGVLYCKAGQTTEEEMYNNESAGPAFSEFLEMLGQRVRLKDFDKYRGGLDKKSEWGREVKSEWGREVKSEWGREVKSEWGREVKSEWGREVKSEWGREVKSEWGREVKSEWGREVKSEWGREVKSEWGREVKSEWGGK</sequence>